<gene>
    <name evidence="1" type="ORF">N7452_002188</name>
</gene>
<sequence length="193" mass="22846">MRHFRDAVKDYIMDHHRPKVLDNFTEFTRVVNARFRRKQDRECQLTLLSRILRLEQGYQTVSEYADTGERLRRGMVGEYERILAQTWVAGLSDQSLVKMITPIPSIEQFKSPLLEMTARARVMGKVITLKDHMERVRSEVAELDRTMARWNFGPRNSRRITSSMGSSIARLEKQARDCEEQLRKLKQVDNYRR</sequence>
<reference evidence="1" key="2">
    <citation type="journal article" date="2023" name="IMA Fungus">
        <title>Comparative genomic study of the Penicillium genus elucidates a diverse pangenome and 15 lateral gene transfer events.</title>
        <authorList>
            <person name="Petersen C."/>
            <person name="Sorensen T."/>
            <person name="Nielsen M.R."/>
            <person name="Sondergaard T.E."/>
            <person name="Sorensen J.L."/>
            <person name="Fitzpatrick D.A."/>
            <person name="Frisvad J.C."/>
            <person name="Nielsen K.L."/>
        </authorList>
    </citation>
    <scope>NUCLEOTIDE SEQUENCE</scope>
    <source>
        <strain evidence="1">IBT 35673</strain>
    </source>
</reference>
<accession>A0A9W9UQV6</accession>
<dbReference type="Proteomes" id="UP001147695">
    <property type="component" value="Unassembled WGS sequence"/>
</dbReference>
<evidence type="ECO:0000313" key="2">
    <source>
        <dbReference type="Proteomes" id="UP001147695"/>
    </source>
</evidence>
<dbReference type="AlphaFoldDB" id="A0A9W9UQV6"/>
<dbReference type="EMBL" id="JAPZBQ010000001">
    <property type="protein sequence ID" value="KAJ5353214.1"/>
    <property type="molecule type" value="Genomic_DNA"/>
</dbReference>
<proteinExistence type="predicted"/>
<organism evidence="1 2">
    <name type="scientific">Penicillium brevicompactum</name>
    <dbReference type="NCBI Taxonomy" id="5074"/>
    <lineage>
        <taxon>Eukaryota</taxon>
        <taxon>Fungi</taxon>
        <taxon>Dikarya</taxon>
        <taxon>Ascomycota</taxon>
        <taxon>Pezizomycotina</taxon>
        <taxon>Eurotiomycetes</taxon>
        <taxon>Eurotiomycetidae</taxon>
        <taxon>Eurotiales</taxon>
        <taxon>Aspergillaceae</taxon>
        <taxon>Penicillium</taxon>
    </lineage>
</organism>
<reference evidence="1" key="1">
    <citation type="submission" date="2022-12" db="EMBL/GenBank/DDBJ databases">
        <authorList>
            <person name="Petersen C."/>
        </authorList>
    </citation>
    <scope>NUCLEOTIDE SEQUENCE</scope>
    <source>
        <strain evidence="1">IBT 35673</strain>
    </source>
</reference>
<comment type="caution">
    <text evidence="1">The sequence shown here is derived from an EMBL/GenBank/DDBJ whole genome shotgun (WGS) entry which is preliminary data.</text>
</comment>
<name>A0A9W9UQV6_PENBR</name>
<evidence type="ECO:0000313" key="1">
    <source>
        <dbReference type="EMBL" id="KAJ5353214.1"/>
    </source>
</evidence>
<protein>
    <submittedName>
        <fullName evidence="1">Uncharacterized protein</fullName>
    </submittedName>
</protein>